<dbReference type="OrthoDB" id="411372at2759"/>
<evidence type="ECO:0000256" key="1">
    <source>
        <dbReference type="ARBA" id="ARBA00022723"/>
    </source>
</evidence>
<dbReference type="GO" id="GO:0008270">
    <property type="term" value="F:zinc ion binding"/>
    <property type="evidence" value="ECO:0007669"/>
    <property type="project" value="UniProtKB-KW"/>
</dbReference>
<evidence type="ECO:0000313" key="6">
    <source>
        <dbReference type="EMBL" id="CDW52234.1"/>
    </source>
</evidence>
<reference evidence="6" key="2">
    <citation type="submission" date="2014-03" db="EMBL/GenBank/DDBJ databases">
        <title>The whipworm genome and dual-species transcriptomics of an intimate host-pathogen interaction.</title>
        <authorList>
            <person name="Foth B.J."/>
            <person name="Tsai I.J."/>
            <person name="Reid A.J."/>
            <person name="Bancroft A.J."/>
            <person name="Nichol S."/>
            <person name="Tracey A."/>
            <person name="Holroyd N."/>
            <person name="Cotton J.A."/>
            <person name="Stanley E.J."/>
            <person name="Zarowiecki M."/>
            <person name="Liu J.Z."/>
            <person name="Huckvale T."/>
            <person name="Cooper P.J."/>
            <person name="Grencis R.K."/>
            <person name="Berriman M."/>
        </authorList>
    </citation>
    <scope>NUCLEOTIDE SEQUENCE [LARGE SCALE GENOMIC DNA]</scope>
</reference>
<evidence type="ECO:0000256" key="2">
    <source>
        <dbReference type="ARBA" id="ARBA00022771"/>
    </source>
</evidence>
<feature type="domain" description="C3H1-type" evidence="5">
    <location>
        <begin position="9"/>
        <end position="36"/>
    </location>
</feature>
<dbReference type="SMART" id="SM00356">
    <property type="entry name" value="ZnF_C3H1"/>
    <property type="match status" value="1"/>
</dbReference>
<protein>
    <submittedName>
        <fullName evidence="6">Zf-CCCH domain containing protein</fullName>
    </submittedName>
</protein>
<feature type="zinc finger region" description="C3H1-type" evidence="4">
    <location>
        <begin position="9"/>
        <end position="36"/>
    </location>
</feature>
<dbReference type="PROSITE" id="PS50103">
    <property type="entry name" value="ZF_C3H1"/>
    <property type="match status" value="1"/>
</dbReference>
<dbReference type="Gene3D" id="4.10.1000.10">
    <property type="entry name" value="Zinc finger, CCCH-type"/>
    <property type="match status" value="1"/>
</dbReference>
<keyword evidence="1 4" id="KW-0479">Metal-binding</keyword>
<name>A0A077YWY2_TRITR</name>
<dbReference type="InterPro" id="IPR036855">
    <property type="entry name" value="Znf_CCCH_sf"/>
</dbReference>
<dbReference type="AlphaFoldDB" id="A0A077YWY2"/>
<dbReference type="InterPro" id="IPR000571">
    <property type="entry name" value="Znf_CCCH"/>
</dbReference>
<keyword evidence="2 4" id="KW-0863">Zinc-finger</keyword>
<evidence type="ECO:0000256" key="4">
    <source>
        <dbReference type="PROSITE-ProRule" id="PRU00723"/>
    </source>
</evidence>
<sequence length="79" mass="9326">MSAVKAVPGRRKELCKYFALGYCRNSQRCPFVHEYPAQKFTTDERQSRYSHDTPKESTDRLIVGSLSFLLRWRRSAIQR</sequence>
<accession>A0A077YWY2</accession>
<dbReference type="SUPFAM" id="SSF90229">
    <property type="entry name" value="CCCH zinc finger"/>
    <property type="match status" value="1"/>
</dbReference>
<dbReference type="Pfam" id="PF00642">
    <property type="entry name" value="zf-CCCH"/>
    <property type="match status" value="1"/>
</dbReference>
<evidence type="ECO:0000259" key="5">
    <source>
        <dbReference type="PROSITE" id="PS50103"/>
    </source>
</evidence>
<organism evidence="6 7">
    <name type="scientific">Trichuris trichiura</name>
    <name type="common">Whipworm</name>
    <name type="synonym">Trichocephalus trichiurus</name>
    <dbReference type="NCBI Taxonomy" id="36087"/>
    <lineage>
        <taxon>Eukaryota</taxon>
        <taxon>Metazoa</taxon>
        <taxon>Ecdysozoa</taxon>
        <taxon>Nematoda</taxon>
        <taxon>Enoplea</taxon>
        <taxon>Dorylaimia</taxon>
        <taxon>Trichinellida</taxon>
        <taxon>Trichuridae</taxon>
        <taxon>Trichuris</taxon>
    </lineage>
</organism>
<reference evidence="6" key="1">
    <citation type="submission" date="2014-01" db="EMBL/GenBank/DDBJ databases">
        <authorList>
            <person name="Aslett M."/>
        </authorList>
    </citation>
    <scope>NUCLEOTIDE SEQUENCE</scope>
</reference>
<keyword evidence="7" id="KW-1185">Reference proteome</keyword>
<keyword evidence="3 4" id="KW-0862">Zinc</keyword>
<gene>
    <name evidence="6" type="ORF">TTRE_0000049301</name>
</gene>
<dbReference type="Proteomes" id="UP000030665">
    <property type="component" value="Unassembled WGS sequence"/>
</dbReference>
<evidence type="ECO:0000313" key="7">
    <source>
        <dbReference type="Proteomes" id="UP000030665"/>
    </source>
</evidence>
<proteinExistence type="predicted"/>
<dbReference type="EMBL" id="HG805817">
    <property type="protein sequence ID" value="CDW52234.1"/>
    <property type="molecule type" value="Genomic_DNA"/>
</dbReference>
<evidence type="ECO:0000256" key="3">
    <source>
        <dbReference type="ARBA" id="ARBA00022833"/>
    </source>
</evidence>